<reference evidence="1" key="1">
    <citation type="journal article" date="2021" name="Nat. Commun.">
        <title>Genomic analyses provide insights into spinach domestication and the genetic basis of agronomic traits.</title>
        <authorList>
            <person name="Cai X."/>
            <person name="Sun X."/>
            <person name="Xu C."/>
            <person name="Sun H."/>
            <person name="Wang X."/>
            <person name="Ge C."/>
            <person name="Zhang Z."/>
            <person name="Wang Q."/>
            <person name="Fei Z."/>
            <person name="Jiao C."/>
            <person name="Wang Q."/>
        </authorList>
    </citation>
    <scope>NUCLEOTIDE SEQUENCE [LARGE SCALE GENOMIC DNA]</scope>
    <source>
        <strain evidence="1">cv. Varoflay</strain>
    </source>
</reference>
<proteinExistence type="predicted"/>
<dbReference type="Proteomes" id="UP000813463">
    <property type="component" value="Chromosome 3"/>
</dbReference>
<keyword evidence="1" id="KW-1185">Reference proteome</keyword>
<protein>
    <submittedName>
        <fullName evidence="2">Uncharacterized mitochondrial protein AtMg00310-like</fullName>
    </submittedName>
</protein>
<dbReference type="RefSeq" id="XP_056693956.1">
    <property type="nucleotide sequence ID" value="XM_056837978.1"/>
</dbReference>
<evidence type="ECO:0000313" key="1">
    <source>
        <dbReference type="Proteomes" id="UP000813463"/>
    </source>
</evidence>
<sequence>MGVDRYIEENDWHKWDSMCLPKSRGGLGFHDLKCFNQALLAKRAWRLHNDTKSLLHHVLKARYYKNDGFIDARRGYDPSYTWRSIWGSKSLLLDGLKWSVGNGLSIGVWDEAWLPGDSVVNVTTQYGCGCLER</sequence>
<name>A0ABM3REA5_SPIOL</name>
<reference evidence="2" key="2">
    <citation type="submission" date="2025-08" db="UniProtKB">
        <authorList>
            <consortium name="RefSeq"/>
        </authorList>
    </citation>
    <scope>IDENTIFICATION</scope>
    <source>
        <tissue evidence="2">Leaf</tissue>
    </source>
</reference>
<dbReference type="GeneID" id="130468929"/>
<evidence type="ECO:0000313" key="2">
    <source>
        <dbReference type="RefSeq" id="XP_056693956.1"/>
    </source>
</evidence>
<accession>A0ABM3REA5</accession>
<organism evidence="1 2">
    <name type="scientific">Spinacia oleracea</name>
    <name type="common">Spinach</name>
    <dbReference type="NCBI Taxonomy" id="3562"/>
    <lineage>
        <taxon>Eukaryota</taxon>
        <taxon>Viridiplantae</taxon>
        <taxon>Streptophyta</taxon>
        <taxon>Embryophyta</taxon>
        <taxon>Tracheophyta</taxon>
        <taxon>Spermatophyta</taxon>
        <taxon>Magnoliopsida</taxon>
        <taxon>eudicotyledons</taxon>
        <taxon>Gunneridae</taxon>
        <taxon>Pentapetalae</taxon>
        <taxon>Caryophyllales</taxon>
        <taxon>Chenopodiaceae</taxon>
        <taxon>Chenopodioideae</taxon>
        <taxon>Anserineae</taxon>
        <taxon>Spinacia</taxon>
    </lineage>
</organism>
<gene>
    <name evidence="2" type="primary">LOC130468929</name>
</gene>